<feature type="domain" description="C2H2-type" evidence="12">
    <location>
        <begin position="311"/>
        <end position="339"/>
    </location>
</feature>
<keyword evidence="4 10" id="KW-0863">Zinc-finger</keyword>
<feature type="domain" description="C2H2-type" evidence="12">
    <location>
        <begin position="755"/>
        <end position="782"/>
    </location>
</feature>
<keyword evidence="6" id="KW-0805">Transcription regulation</keyword>
<dbReference type="FunFam" id="3.30.160.60:FF:002127">
    <property type="entry name" value="Uncharacterized protein"/>
    <property type="match status" value="1"/>
</dbReference>
<dbReference type="Gene3D" id="3.30.160.60">
    <property type="entry name" value="Classic Zinc Finger"/>
    <property type="match status" value="8"/>
</dbReference>
<feature type="domain" description="C2H2-type" evidence="12">
    <location>
        <begin position="727"/>
        <end position="754"/>
    </location>
</feature>
<dbReference type="RefSeq" id="XP_035663388.1">
    <property type="nucleotide sequence ID" value="XM_035807495.1"/>
</dbReference>
<dbReference type="InterPro" id="IPR036236">
    <property type="entry name" value="Znf_C2H2_sf"/>
</dbReference>
<dbReference type="GO" id="GO:0003677">
    <property type="term" value="F:DNA binding"/>
    <property type="evidence" value="ECO:0007669"/>
    <property type="project" value="UniProtKB-KW"/>
</dbReference>
<gene>
    <name evidence="14" type="primary">LOC118407076</name>
</gene>
<dbReference type="FunFam" id="3.30.160.60:FF:003711">
    <property type="match status" value="1"/>
</dbReference>
<evidence type="ECO:0000256" key="6">
    <source>
        <dbReference type="ARBA" id="ARBA00023015"/>
    </source>
</evidence>
<evidence type="ECO:0000256" key="1">
    <source>
        <dbReference type="ARBA" id="ARBA00004123"/>
    </source>
</evidence>
<dbReference type="Pfam" id="PF13909">
    <property type="entry name" value="zf-H2C2_5"/>
    <property type="match status" value="2"/>
</dbReference>
<evidence type="ECO:0000256" key="9">
    <source>
        <dbReference type="ARBA" id="ARBA00023242"/>
    </source>
</evidence>
<evidence type="ECO:0000256" key="10">
    <source>
        <dbReference type="PROSITE-ProRule" id="PRU00042"/>
    </source>
</evidence>
<dbReference type="PANTHER" id="PTHR24392">
    <property type="entry name" value="ZINC FINGER PROTEIN"/>
    <property type="match status" value="1"/>
</dbReference>
<dbReference type="FunFam" id="3.30.160.60:FF:002755">
    <property type="entry name" value="Uncharacterized protein"/>
    <property type="match status" value="1"/>
</dbReference>
<keyword evidence="13" id="KW-1185">Reference proteome</keyword>
<keyword evidence="8" id="KW-0804">Transcription</keyword>
<feature type="domain" description="C2H2-type" evidence="12">
    <location>
        <begin position="699"/>
        <end position="726"/>
    </location>
</feature>
<evidence type="ECO:0000256" key="7">
    <source>
        <dbReference type="ARBA" id="ARBA00023125"/>
    </source>
</evidence>
<dbReference type="Proteomes" id="UP000001554">
    <property type="component" value="Chromosome 19"/>
</dbReference>
<dbReference type="AlphaFoldDB" id="A0A9J7KKH0"/>
<feature type="domain" description="C2H2-type" evidence="12">
    <location>
        <begin position="671"/>
        <end position="698"/>
    </location>
</feature>
<dbReference type="PROSITE" id="PS50157">
    <property type="entry name" value="ZINC_FINGER_C2H2_2"/>
    <property type="match status" value="9"/>
</dbReference>
<dbReference type="Pfam" id="PF00096">
    <property type="entry name" value="zf-C2H2"/>
    <property type="match status" value="2"/>
</dbReference>
<sequence length="806" mass="92483">MSRQQEFICGLSREVTFAVLPRLNMEELMFELNRRIQILEKENGIKDMLVSILRDVMSEEYRQLERMSSVSPADETTIPVQNLEVTVTTMQEDVQTSHTTPSTRDTQNLSRQVLVVSHPMSTSCLEKPREETPSASCAPTPDHPEVRKWKCHVSEDDQVSQIPQQSKLDHFGHRTIDTETGFSNSGQGQSDKGGEPLICGECDYRACNKLQLVEHMKTHTNEKTVKCNPSKYKMSCKKDLVEHTKRHKDTEPYNYRCEICDYRANRKLHAARHMMCHAGLKPYKCEECNYSTTFKSDLTRHRRRHTGERPYSCQQCDYKAKEKGNLVKHMRNKHNMSRQQEFICGLSHEVTIAVLPRLNMEELMFEFNRRIQNLDKENSIKDRLVSILRDVMLEEFRLLERKPGFSSPDETTIPIQDQETATMQENAMTAETSSPDASQQISKKESDNVTDSCSEMLMHTKELELELDQIQLTVSEQYQPCGTPGSPTLPSETLLTQMNTTADSCIREKDVAMPIEDKTVGPCHYELNINTPTRSPTCSMQVLDTQNTMNTSWTEKPMEGNSTPSAETALAPCHLSPDHGDMHIKMECHISKGDQIGQISQPSNMNQTENYAADRARDTGFINSGHVHEHSRKDRSEETPFPPCGPTPDKDCENMTSLLPASDSQIDPKCYVCDVCGFKTPSAHSFANHRRRHKVLQPFMCGECGYGARNKYRLVDHMNKHTGKKPYKCNQCNYKASVKRNLVQHMKRHSSVKPYKCEECGYRTTYKGDLIKHMRRHTGERPYSCQECDYKSIDKSNFVRHIRKKH</sequence>
<dbReference type="KEGG" id="bfo:118407076"/>
<feature type="compositionally biased region" description="Polar residues" evidence="11">
    <location>
        <begin position="426"/>
        <end position="441"/>
    </location>
</feature>
<evidence type="ECO:0000313" key="13">
    <source>
        <dbReference type="Proteomes" id="UP000001554"/>
    </source>
</evidence>
<feature type="domain" description="C2H2-type" evidence="12">
    <location>
        <begin position="197"/>
        <end position="224"/>
    </location>
</feature>
<feature type="region of interest" description="Disordered" evidence="11">
    <location>
        <begin position="426"/>
        <end position="448"/>
    </location>
</feature>
<keyword evidence="2" id="KW-0479">Metal-binding</keyword>
<name>A0A9J7KKH0_BRAFL</name>
<reference evidence="13" key="1">
    <citation type="journal article" date="2020" name="Nat. Ecol. Evol.">
        <title>Deeply conserved synteny resolves early events in vertebrate evolution.</title>
        <authorList>
            <person name="Simakov O."/>
            <person name="Marletaz F."/>
            <person name="Yue J.X."/>
            <person name="O'Connell B."/>
            <person name="Jenkins J."/>
            <person name="Brandt A."/>
            <person name="Calef R."/>
            <person name="Tung C.H."/>
            <person name="Huang T.K."/>
            <person name="Schmutz J."/>
            <person name="Satoh N."/>
            <person name="Yu J.K."/>
            <person name="Putnam N.H."/>
            <person name="Green R.E."/>
            <person name="Rokhsar D.S."/>
        </authorList>
    </citation>
    <scope>NUCLEOTIDE SEQUENCE [LARGE SCALE GENOMIC DNA]</scope>
    <source>
        <strain evidence="13">S238N-H82</strain>
    </source>
</reference>
<feature type="domain" description="C2H2-type" evidence="12">
    <location>
        <begin position="255"/>
        <end position="282"/>
    </location>
</feature>
<dbReference type="FunFam" id="3.30.160.60:FF:000446">
    <property type="entry name" value="Zinc finger protein"/>
    <property type="match status" value="1"/>
</dbReference>
<feature type="compositionally biased region" description="Basic and acidic residues" evidence="11">
    <location>
        <begin position="626"/>
        <end position="638"/>
    </location>
</feature>
<evidence type="ECO:0000259" key="12">
    <source>
        <dbReference type="PROSITE" id="PS50157"/>
    </source>
</evidence>
<keyword evidence="7" id="KW-0238">DNA-binding</keyword>
<dbReference type="SUPFAM" id="SSF57667">
    <property type="entry name" value="beta-beta-alpha zinc fingers"/>
    <property type="match status" value="6"/>
</dbReference>
<feature type="region of interest" description="Disordered" evidence="11">
    <location>
        <begin position="121"/>
        <end position="143"/>
    </location>
</feature>
<evidence type="ECO:0000256" key="8">
    <source>
        <dbReference type="ARBA" id="ARBA00023163"/>
    </source>
</evidence>
<dbReference type="FunFam" id="3.30.160.60:FF:003703">
    <property type="match status" value="1"/>
</dbReference>
<dbReference type="FunFam" id="3.30.160.60:FF:003501">
    <property type="entry name" value="Zinc finger imprinted 2"/>
    <property type="match status" value="1"/>
</dbReference>
<dbReference type="InterPro" id="IPR013087">
    <property type="entry name" value="Znf_C2H2_type"/>
</dbReference>
<dbReference type="GeneID" id="118407076"/>
<dbReference type="OrthoDB" id="8922241at2759"/>
<evidence type="ECO:0000256" key="3">
    <source>
        <dbReference type="ARBA" id="ARBA00022737"/>
    </source>
</evidence>
<evidence type="ECO:0000256" key="4">
    <source>
        <dbReference type="ARBA" id="ARBA00022771"/>
    </source>
</evidence>
<feature type="domain" description="C2H2-type" evidence="12">
    <location>
        <begin position="283"/>
        <end position="310"/>
    </location>
</feature>
<proteinExistence type="predicted"/>
<evidence type="ECO:0000256" key="5">
    <source>
        <dbReference type="ARBA" id="ARBA00022833"/>
    </source>
</evidence>
<dbReference type="GO" id="GO:0008270">
    <property type="term" value="F:zinc ion binding"/>
    <property type="evidence" value="ECO:0007669"/>
    <property type="project" value="UniProtKB-KW"/>
</dbReference>
<accession>A0A9J7KKH0</accession>
<comment type="subcellular location">
    <subcellularLocation>
        <location evidence="1">Nucleus</location>
    </subcellularLocation>
</comment>
<evidence type="ECO:0000313" key="14">
    <source>
        <dbReference type="RefSeq" id="XP_035663388.1"/>
    </source>
</evidence>
<organism evidence="13 14">
    <name type="scientific">Branchiostoma floridae</name>
    <name type="common">Florida lancelet</name>
    <name type="synonym">Amphioxus</name>
    <dbReference type="NCBI Taxonomy" id="7739"/>
    <lineage>
        <taxon>Eukaryota</taxon>
        <taxon>Metazoa</taxon>
        <taxon>Chordata</taxon>
        <taxon>Cephalochordata</taxon>
        <taxon>Leptocardii</taxon>
        <taxon>Amphioxiformes</taxon>
        <taxon>Branchiostomatidae</taxon>
        <taxon>Branchiostoma</taxon>
    </lineage>
</organism>
<protein>
    <submittedName>
        <fullName evidence="14">Zinc finger protein 184-like</fullName>
    </submittedName>
</protein>
<feature type="region of interest" description="Disordered" evidence="11">
    <location>
        <begin position="626"/>
        <end position="647"/>
    </location>
</feature>
<keyword evidence="3" id="KW-0677">Repeat</keyword>
<evidence type="ECO:0000256" key="11">
    <source>
        <dbReference type="SAM" id="MobiDB-lite"/>
    </source>
</evidence>
<keyword evidence="9" id="KW-0539">Nucleus</keyword>
<dbReference type="GO" id="GO:0005634">
    <property type="term" value="C:nucleus"/>
    <property type="evidence" value="ECO:0007669"/>
    <property type="project" value="UniProtKB-SubCell"/>
</dbReference>
<keyword evidence="5" id="KW-0862">Zinc</keyword>
<dbReference type="PANTHER" id="PTHR24392:SF31">
    <property type="entry name" value="C2H2-TYPE DOMAIN-CONTAINING PROTEIN"/>
    <property type="match status" value="1"/>
</dbReference>
<dbReference type="GO" id="GO:0006357">
    <property type="term" value="P:regulation of transcription by RNA polymerase II"/>
    <property type="evidence" value="ECO:0000318"/>
    <property type="project" value="GO_Central"/>
</dbReference>
<dbReference type="FunFam" id="3.30.160.60:FF:000099">
    <property type="entry name" value="Zinc finger protein 79"/>
    <property type="match status" value="1"/>
</dbReference>
<reference evidence="14" key="2">
    <citation type="submission" date="2025-08" db="UniProtKB">
        <authorList>
            <consortium name="RefSeq"/>
        </authorList>
    </citation>
    <scope>IDENTIFICATION</scope>
    <source>
        <strain evidence="14">S238N-H82</strain>
        <tissue evidence="14">Testes</tissue>
    </source>
</reference>
<dbReference type="SMART" id="SM00355">
    <property type="entry name" value="ZnF_C2H2"/>
    <property type="match status" value="9"/>
</dbReference>
<evidence type="ECO:0000256" key="2">
    <source>
        <dbReference type="ARBA" id="ARBA00022723"/>
    </source>
</evidence>
<dbReference type="GO" id="GO:0000981">
    <property type="term" value="F:DNA-binding transcription factor activity, RNA polymerase II-specific"/>
    <property type="evidence" value="ECO:0000318"/>
    <property type="project" value="GO_Central"/>
</dbReference>
<feature type="domain" description="C2H2-type" evidence="12">
    <location>
        <begin position="783"/>
        <end position="806"/>
    </location>
</feature>